<dbReference type="VEuPathDB" id="FungiDB:H257_07263"/>
<dbReference type="Pfam" id="PF22456">
    <property type="entry name" value="PqqF-like_C_4"/>
    <property type="match status" value="1"/>
</dbReference>
<evidence type="ECO:0000256" key="4">
    <source>
        <dbReference type="ARBA" id="ARBA00022801"/>
    </source>
</evidence>
<dbReference type="EMBL" id="QUTA01005086">
    <property type="protein sequence ID" value="RHY17258.1"/>
    <property type="molecule type" value="Genomic_DNA"/>
</dbReference>
<dbReference type="FunFam" id="3.30.830.10:FF:000003">
    <property type="entry name" value="Insulin-degrading enzyme"/>
    <property type="match status" value="1"/>
</dbReference>
<reference evidence="12 13" key="1">
    <citation type="submission" date="2018-08" db="EMBL/GenBank/DDBJ databases">
        <title>Aphanomyces genome sequencing and annotation.</title>
        <authorList>
            <person name="Minardi D."/>
            <person name="Oidtmann B."/>
            <person name="Van Der Giezen M."/>
            <person name="Studholme D.J."/>
        </authorList>
    </citation>
    <scope>NUCLEOTIDE SEQUENCE [LARGE SCALE GENOMIC DNA]</scope>
    <source>
        <strain evidence="12 13">Yx</strain>
    </source>
</reference>
<evidence type="ECO:0000313" key="12">
    <source>
        <dbReference type="EMBL" id="RHY17258.1"/>
    </source>
</evidence>
<evidence type="ECO:0000259" key="8">
    <source>
        <dbReference type="Pfam" id="PF00675"/>
    </source>
</evidence>
<dbReference type="PANTHER" id="PTHR43690:SF18">
    <property type="entry name" value="INSULIN-DEGRADING ENZYME-RELATED"/>
    <property type="match status" value="1"/>
</dbReference>
<evidence type="ECO:0000256" key="3">
    <source>
        <dbReference type="ARBA" id="ARBA00022723"/>
    </source>
</evidence>
<gene>
    <name evidence="12" type="ORF">DYB25_003538</name>
</gene>
<evidence type="ECO:0008006" key="14">
    <source>
        <dbReference type="Google" id="ProtNLM"/>
    </source>
</evidence>
<dbReference type="Proteomes" id="UP000266239">
    <property type="component" value="Unassembled WGS sequence"/>
</dbReference>
<name>A0A397BEM4_APHAT</name>
<dbReference type="GO" id="GO:0043171">
    <property type="term" value="P:peptide catabolic process"/>
    <property type="evidence" value="ECO:0007669"/>
    <property type="project" value="TreeGrafter"/>
</dbReference>
<keyword evidence="4" id="KW-0378">Hydrolase</keyword>
<dbReference type="Pfam" id="PF05193">
    <property type="entry name" value="Peptidase_M16_C"/>
    <property type="match status" value="1"/>
</dbReference>
<evidence type="ECO:0000256" key="1">
    <source>
        <dbReference type="ARBA" id="ARBA00007261"/>
    </source>
</evidence>
<dbReference type="GO" id="GO:0005829">
    <property type="term" value="C:cytosol"/>
    <property type="evidence" value="ECO:0007669"/>
    <property type="project" value="TreeGrafter"/>
</dbReference>
<evidence type="ECO:0000256" key="6">
    <source>
        <dbReference type="ARBA" id="ARBA00023049"/>
    </source>
</evidence>
<keyword evidence="5" id="KW-0862">Zinc</keyword>
<organism evidence="12 13">
    <name type="scientific">Aphanomyces astaci</name>
    <name type="common">Crayfish plague agent</name>
    <dbReference type="NCBI Taxonomy" id="112090"/>
    <lineage>
        <taxon>Eukaryota</taxon>
        <taxon>Sar</taxon>
        <taxon>Stramenopiles</taxon>
        <taxon>Oomycota</taxon>
        <taxon>Saprolegniomycetes</taxon>
        <taxon>Saprolegniales</taxon>
        <taxon>Verrucalvaceae</taxon>
        <taxon>Aphanomyces</taxon>
    </lineage>
</organism>
<evidence type="ECO:0000259" key="11">
    <source>
        <dbReference type="Pfam" id="PF22456"/>
    </source>
</evidence>
<dbReference type="AlphaFoldDB" id="A0A397BEM4"/>
<accession>A0A397BEM4</accession>
<evidence type="ECO:0000256" key="5">
    <source>
        <dbReference type="ARBA" id="ARBA00022833"/>
    </source>
</evidence>
<dbReference type="InterPro" id="IPR032632">
    <property type="entry name" value="Peptidase_M16_M"/>
</dbReference>
<feature type="domain" description="Peptidase M16 middle/third" evidence="10">
    <location>
        <begin position="376"/>
        <end position="657"/>
    </location>
</feature>
<dbReference type="InterPro" id="IPR054734">
    <property type="entry name" value="PqqF-like_C_4"/>
</dbReference>
<protein>
    <recommendedName>
        <fullName evidence="14">Peptidase M16 N-terminal domain-containing protein</fullName>
    </recommendedName>
</protein>
<dbReference type="GO" id="GO:0004222">
    <property type="term" value="F:metalloendopeptidase activity"/>
    <property type="evidence" value="ECO:0007669"/>
    <property type="project" value="InterPro"/>
</dbReference>
<dbReference type="PANTHER" id="PTHR43690">
    <property type="entry name" value="NARDILYSIN"/>
    <property type="match status" value="1"/>
</dbReference>
<proteinExistence type="inferred from homology"/>
<dbReference type="FunFam" id="3.30.830.10:FF:000004">
    <property type="entry name" value="Putative insulin-degrading enzyme"/>
    <property type="match status" value="1"/>
</dbReference>
<dbReference type="InterPro" id="IPR011765">
    <property type="entry name" value="Pept_M16_N"/>
</dbReference>
<dbReference type="InterPro" id="IPR007863">
    <property type="entry name" value="Peptidase_M16_C"/>
</dbReference>
<evidence type="ECO:0000256" key="2">
    <source>
        <dbReference type="ARBA" id="ARBA00022670"/>
    </source>
</evidence>
<dbReference type="SUPFAM" id="SSF63411">
    <property type="entry name" value="LuxS/MPP-like metallohydrolase"/>
    <property type="match status" value="4"/>
</dbReference>
<evidence type="ECO:0000259" key="9">
    <source>
        <dbReference type="Pfam" id="PF05193"/>
    </source>
</evidence>
<dbReference type="InterPro" id="IPR050626">
    <property type="entry name" value="Peptidase_M16"/>
</dbReference>
<dbReference type="InterPro" id="IPR011249">
    <property type="entry name" value="Metalloenz_LuxS/M16"/>
</dbReference>
<sequence>MDNSVRQKGGIDVSAGDERDYRHVELANGLCVLLVSDSEAEKSAAAMDVRVGHQSDPDHLLGLAHFLEHMLFMGTKKYPDENSYSQYLSAHGGSSNAYTSGTDTNYYFDVRPPYFEEALDRFAQFFIAPLFTPGATEREMNAVNSENNKNLQSDPWRLDQVVKHTSSRRHPFHKFGTGNLVTLGTAPTEEVRAELIAFHARYYSARIMKLVIVGKEDLDTLEGWARSKFSEILDTGDKTFEYEGVPFEAPQLQRRLNVVPVKDHRSIEVSWPLPSLRSLYLEKPASLISHLLGHEGPGSLLSHLKRQKWANELSAGLMKEYDDWSLFCVEVEATEAGLKHVDEIVDAIYQYLHLVQQDQIAPWVFDETQSIALMNFRFRSKETPINYATSLATRMQLYPVQHIVAGSSLLYTYNPVQVESILSQLTPRRMRLTVVAKDFEGKATDVEPWYGTLYAESALPPSLIQRWESPARTEALFCPHPNAFIPHNFDLVTTPTPGKVPVLLRDDAAARLWVKTDTTFLKPKLNICLALHSPLIYQSPTSVVLTDLLVRAIKDQLTEYTYDAELAGMRYSLSFTATALELYGGGYSDKLPVLVQLIVANMVHFNMTDDETFHRLKDKTKRSYDNFERDDPYKHALYFSSCLLEDTKWMVAEKAAAIAHVTRADLMEHAAALFRELFVEAYYHGNVDAATATTLLDDALATIGARPVFPSQRVKTRAVQLASPVEYVYAIPELNVESVNSGLYTCFQLGRESMHLRATNEVFAQLLREPCFNQLRTLEQLGYIVFSSSHRAHGIEYFRMIVQSDVASPAYVERSIELFFRLVRTDIARLTSDEFQKNIQAVVDALLDKPKAASEECSRFWSEISAETYLFTRRQDLAAVVRTLTIRDILTFFDQFILGPNRAKCSVHLLGHQHVVPALKSELRDVDAELGPMASIALDLKENATPAIVHIKDIRRFKLGMPLFPERPSGPVQLAK</sequence>
<dbReference type="PROSITE" id="PS00143">
    <property type="entry name" value="INSULINASE"/>
    <property type="match status" value="1"/>
</dbReference>
<evidence type="ECO:0000313" key="13">
    <source>
        <dbReference type="Proteomes" id="UP000266239"/>
    </source>
</evidence>
<dbReference type="InterPro" id="IPR001431">
    <property type="entry name" value="Pept_M16_Zn_BS"/>
</dbReference>
<dbReference type="Pfam" id="PF00675">
    <property type="entry name" value="Peptidase_M16"/>
    <property type="match status" value="1"/>
</dbReference>
<dbReference type="FunFam" id="3.30.830.10:FF:000005">
    <property type="entry name" value="nardilysin isoform X1"/>
    <property type="match status" value="1"/>
</dbReference>
<feature type="domain" description="Peptidase M16 N-terminal" evidence="8">
    <location>
        <begin position="32"/>
        <end position="165"/>
    </location>
</feature>
<dbReference type="Gene3D" id="3.30.830.10">
    <property type="entry name" value="Metalloenzyme, LuxS/M16 peptidase-like"/>
    <property type="match status" value="4"/>
</dbReference>
<evidence type="ECO:0000259" key="10">
    <source>
        <dbReference type="Pfam" id="PF16187"/>
    </source>
</evidence>
<feature type="domain" description="Coenzyme PQQ synthesis protein F-like C-terminal lobe" evidence="11">
    <location>
        <begin position="763"/>
        <end position="861"/>
    </location>
</feature>
<comment type="caution">
    <text evidence="12">The sequence shown here is derived from an EMBL/GenBank/DDBJ whole genome shotgun (WGS) entry which is preliminary data.</text>
</comment>
<feature type="domain" description="Peptidase M16 C-terminal" evidence="9">
    <location>
        <begin position="192"/>
        <end position="370"/>
    </location>
</feature>
<dbReference type="GO" id="GO:0005739">
    <property type="term" value="C:mitochondrion"/>
    <property type="evidence" value="ECO:0007669"/>
    <property type="project" value="TreeGrafter"/>
</dbReference>
<keyword evidence="2" id="KW-0645">Protease</keyword>
<dbReference type="Pfam" id="PF16187">
    <property type="entry name" value="Peptidase_M16_M"/>
    <property type="match status" value="1"/>
</dbReference>
<dbReference type="GO" id="GO:0046872">
    <property type="term" value="F:metal ion binding"/>
    <property type="evidence" value="ECO:0007669"/>
    <property type="project" value="UniProtKB-KW"/>
</dbReference>
<evidence type="ECO:0000256" key="7">
    <source>
        <dbReference type="RuleBase" id="RU004447"/>
    </source>
</evidence>
<keyword evidence="6" id="KW-0482">Metalloprotease</keyword>
<comment type="similarity">
    <text evidence="1 7">Belongs to the peptidase M16 family.</text>
</comment>
<dbReference type="GO" id="GO:0051603">
    <property type="term" value="P:proteolysis involved in protein catabolic process"/>
    <property type="evidence" value="ECO:0007669"/>
    <property type="project" value="TreeGrafter"/>
</dbReference>
<keyword evidence="3" id="KW-0479">Metal-binding</keyword>